<proteinExistence type="predicted"/>
<dbReference type="GeneID" id="92967665"/>
<dbReference type="KEGG" id="bot:CIT37_33945"/>
<dbReference type="SUPFAM" id="SSF55729">
    <property type="entry name" value="Acyl-CoA N-acyltransferases (Nat)"/>
    <property type="match status" value="1"/>
</dbReference>
<dbReference type="PANTHER" id="PTHR43420">
    <property type="entry name" value="ACETYLTRANSFERASE"/>
    <property type="match status" value="1"/>
</dbReference>
<protein>
    <submittedName>
        <fullName evidence="3">GNAT family N-acetyltransferase</fullName>
    </submittedName>
</protein>
<organism evidence="3 4">
    <name type="scientific">Bradyrhizobium ottawaense</name>
    <dbReference type="NCBI Taxonomy" id="931866"/>
    <lineage>
        <taxon>Bacteria</taxon>
        <taxon>Pseudomonadati</taxon>
        <taxon>Pseudomonadota</taxon>
        <taxon>Alphaproteobacteria</taxon>
        <taxon>Hyphomicrobiales</taxon>
        <taxon>Nitrobacteraceae</taxon>
        <taxon>Bradyrhizobium</taxon>
    </lineage>
</organism>
<evidence type="ECO:0000313" key="4">
    <source>
        <dbReference type="Proteomes" id="UP000215703"/>
    </source>
</evidence>
<dbReference type="RefSeq" id="WP_028145077.1">
    <property type="nucleotide sequence ID" value="NZ_NWTF01000001.1"/>
</dbReference>
<keyword evidence="2" id="KW-0012">Acyltransferase</keyword>
<keyword evidence="1 3" id="KW-0808">Transferase</keyword>
<gene>
    <name evidence="3" type="ORF">CIT37_33945</name>
</gene>
<sequence>MQLSSSASTRTRPVSDSDEALLDRPIWSALTTSHKHLAEGGPRALRYPVDMTPFADMVDMSAASFAALRDLLSGSQVAALFTPDPVDVPAGFKVVIAGPCEQMIGSPAVSPLRDAEIVTLGADDVPAMMALTELTKPGPFARRTHELGTFLGIRAGGQLVAMTGERMKPGKFTEVTAVCVHPDYRGRGYAQALLAAVARGIEARGEIPFLHVFSSNASAIALYQRQGMRIRRCLHVTAFMREE</sequence>
<dbReference type="Proteomes" id="UP000215703">
    <property type="component" value="Chromosome"/>
</dbReference>
<dbReference type="InterPro" id="IPR013653">
    <property type="entry name" value="GCN5-like_dom"/>
</dbReference>
<reference evidence="3 4" key="2">
    <citation type="journal article" date="2017" name="Syst. Appl. Microbiol.">
        <title>Soybeans inoculated with root zone soils of Canadian native legumes harbour diverse and novel Bradyrhizobium spp. that possess agricultural potential.</title>
        <authorList>
            <person name="Bromfield E.S.P."/>
            <person name="Cloutier S."/>
            <person name="Tambong J.T."/>
            <person name="Tran Thi T.V."/>
        </authorList>
    </citation>
    <scope>NUCLEOTIDE SEQUENCE [LARGE SCALE GENOMIC DNA]</scope>
    <source>
        <strain evidence="3 4">OO99</strain>
    </source>
</reference>
<dbReference type="Pfam" id="PF08445">
    <property type="entry name" value="FR47"/>
    <property type="match status" value="1"/>
</dbReference>
<evidence type="ECO:0000256" key="2">
    <source>
        <dbReference type="ARBA" id="ARBA00023315"/>
    </source>
</evidence>
<dbReference type="InterPro" id="IPR000182">
    <property type="entry name" value="GNAT_dom"/>
</dbReference>
<dbReference type="Gene3D" id="3.40.630.30">
    <property type="match status" value="1"/>
</dbReference>
<dbReference type="GO" id="GO:0016747">
    <property type="term" value="F:acyltransferase activity, transferring groups other than amino-acyl groups"/>
    <property type="evidence" value="ECO:0007669"/>
    <property type="project" value="InterPro"/>
</dbReference>
<dbReference type="PANTHER" id="PTHR43420:SF3">
    <property type="entry name" value="N-ACETYLTRANSFERASE DOMAIN-CONTAINING PROTEIN"/>
    <property type="match status" value="1"/>
</dbReference>
<dbReference type="PROSITE" id="PS51186">
    <property type="entry name" value="GNAT"/>
    <property type="match status" value="1"/>
</dbReference>
<dbReference type="AlphaFoldDB" id="A0A2U8PGF6"/>
<evidence type="ECO:0000256" key="1">
    <source>
        <dbReference type="ARBA" id="ARBA00022679"/>
    </source>
</evidence>
<dbReference type="InterPro" id="IPR016181">
    <property type="entry name" value="Acyl_CoA_acyltransferase"/>
</dbReference>
<dbReference type="InterPro" id="IPR050680">
    <property type="entry name" value="YpeA/RimI_acetyltransf"/>
</dbReference>
<dbReference type="EMBL" id="CP029425">
    <property type="protein sequence ID" value="AWL96574.1"/>
    <property type="molecule type" value="Genomic_DNA"/>
</dbReference>
<dbReference type="CDD" id="cd04301">
    <property type="entry name" value="NAT_SF"/>
    <property type="match status" value="1"/>
</dbReference>
<accession>A0A2U8PGF6</accession>
<reference evidence="3 4" key="1">
    <citation type="journal article" date="2014" name="Int. J. Syst. Evol. Microbiol.">
        <title>Bradyrhizobium ottawaense sp. nov., a symbiotic nitrogen fixing bacterium from root nodules of soybeans in Canada.</title>
        <authorList>
            <person name="Yu X."/>
            <person name="Cloutier S."/>
            <person name="Tambong J.T."/>
            <person name="Bromfield E.S."/>
        </authorList>
    </citation>
    <scope>NUCLEOTIDE SEQUENCE [LARGE SCALE GENOMIC DNA]</scope>
    <source>
        <strain evidence="3 4">OO99</strain>
    </source>
</reference>
<name>A0A2U8PGF6_9BRAD</name>
<dbReference type="OrthoDB" id="9797456at2"/>
<evidence type="ECO:0000313" key="3">
    <source>
        <dbReference type="EMBL" id="AWL96574.1"/>
    </source>
</evidence>